<protein>
    <submittedName>
        <fullName evidence="2">Uncharacterized protein</fullName>
    </submittedName>
</protein>
<evidence type="ECO:0000313" key="3">
    <source>
        <dbReference type="Proteomes" id="UP001212841"/>
    </source>
</evidence>
<accession>A0AAD5SG23</accession>
<dbReference type="EMBL" id="JADGJD010000174">
    <property type="protein sequence ID" value="KAJ3053867.1"/>
    <property type="molecule type" value="Genomic_DNA"/>
</dbReference>
<proteinExistence type="predicted"/>
<name>A0AAD5SG23_9FUNG</name>
<dbReference type="Proteomes" id="UP001212841">
    <property type="component" value="Unassembled WGS sequence"/>
</dbReference>
<evidence type="ECO:0000313" key="2">
    <source>
        <dbReference type="EMBL" id="KAJ3053867.1"/>
    </source>
</evidence>
<evidence type="ECO:0000256" key="1">
    <source>
        <dbReference type="SAM" id="MobiDB-lite"/>
    </source>
</evidence>
<feature type="region of interest" description="Disordered" evidence="1">
    <location>
        <begin position="1"/>
        <end position="76"/>
    </location>
</feature>
<keyword evidence="3" id="KW-1185">Reference proteome</keyword>
<sequence length="76" mass="8289">MCYDTYGKPVYNNSKATYSPKKQPKTDVRDLTAQSKVNVKEAAPAAESGGERKPMNLLKQVDSPKLTADPNAMVSD</sequence>
<reference evidence="2" key="1">
    <citation type="submission" date="2020-05" db="EMBL/GenBank/DDBJ databases">
        <title>Phylogenomic resolution of chytrid fungi.</title>
        <authorList>
            <person name="Stajich J.E."/>
            <person name="Amses K."/>
            <person name="Simmons R."/>
            <person name="Seto K."/>
            <person name="Myers J."/>
            <person name="Bonds A."/>
            <person name="Quandt C.A."/>
            <person name="Barry K."/>
            <person name="Liu P."/>
            <person name="Grigoriev I."/>
            <person name="Longcore J.E."/>
            <person name="James T.Y."/>
        </authorList>
    </citation>
    <scope>NUCLEOTIDE SEQUENCE</scope>
    <source>
        <strain evidence="2">JEL0318</strain>
    </source>
</reference>
<comment type="caution">
    <text evidence="2">The sequence shown here is derived from an EMBL/GenBank/DDBJ whole genome shotgun (WGS) entry which is preliminary data.</text>
</comment>
<organism evidence="2 3">
    <name type="scientific">Rhizophlyctis rosea</name>
    <dbReference type="NCBI Taxonomy" id="64517"/>
    <lineage>
        <taxon>Eukaryota</taxon>
        <taxon>Fungi</taxon>
        <taxon>Fungi incertae sedis</taxon>
        <taxon>Chytridiomycota</taxon>
        <taxon>Chytridiomycota incertae sedis</taxon>
        <taxon>Chytridiomycetes</taxon>
        <taxon>Rhizophlyctidales</taxon>
        <taxon>Rhizophlyctidaceae</taxon>
        <taxon>Rhizophlyctis</taxon>
    </lineage>
</organism>
<dbReference type="AlphaFoldDB" id="A0AAD5SG23"/>
<gene>
    <name evidence="2" type="ORF">HK097_003200</name>
</gene>